<evidence type="ECO:0000256" key="1">
    <source>
        <dbReference type="ARBA" id="ARBA00001970"/>
    </source>
</evidence>
<dbReference type="Proteomes" id="UP000355283">
    <property type="component" value="Unassembled WGS sequence"/>
</dbReference>
<dbReference type="PANTHER" id="PTHR23289">
    <property type="entry name" value="CYTOCHROME C OXIDASE ASSEMBLY PROTEIN COX15"/>
    <property type="match status" value="1"/>
</dbReference>
<evidence type="ECO:0000313" key="13">
    <source>
        <dbReference type="EMBL" id="TFJ87106.1"/>
    </source>
</evidence>
<comment type="pathway">
    <text evidence="10">Porphyrin-containing compound metabolism; heme A biosynthesis; heme A from heme O: step 1/1.</text>
</comment>
<dbReference type="InterPro" id="IPR023754">
    <property type="entry name" value="HemeA_Synthase_type2"/>
</dbReference>
<keyword evidence="9 12" id="KW-0472">Membrane</keyword>
<dbReference type="GO" id="GO:0006784">
    <property type="term" value="P:heme A biosynthetic process"/>
    <property type="evidence" value="ECO:0007669"/>
    <property type="project" value="InterPro"/>
</dbReference>
<feature type="transmembrane region" description="Helical" evidence="12">
    <location>
        <begin position="377"/>
        <end position="400"/>
    </location>
</feature>
<dbReference type="AlphaFoldDB" id="A0A4D9D6V5"/>
<comment type="cofactor">
    <cofactor evidence="1">
        <name>heme b</name>
        <dbReference type="ChEBI" id="CHEBI:60344"/>
    </cofactor>
</comment>
<dbReference type="GO" id="GO:0120547">
    <property type="term" value="F:heme A synthase activity"/>
    <property type="evidence" value="ECO:0007669"/>
    <property type="project" value="UniProtKB-EC"/>
</dbReference>
<dbReference type="EMBL" id="SDOX01000006">
    <property type="protein sequence ID" value="TFJ87106.1"/>
    <property type="molecule type" value="Genomic_DNA"/>
</dbReference>
<evidence type="ECO:0000256" key="11">
    <source>
        <dbReference type="ARBA" id="ARBA00048044"/>
    </source>
</evidence>
<dbReference type="Pfam" id="PF02628">
    <property type="entry name" value="COX15-CtaA"/>
    <property type="match status" value="1"/>
</dbReference>
<evidence type="ECO:0000256" key="10">
    <source>
        <dbReference type="ARBA" id="ARBA00044501"/>
    </source>
</evidence>
<keyword evidence="3 12" id="KW-0812">Transmembrane</keyword>
<keyword evidence="14" id="KW-1185">Reference proteome</keyword>
<evidence type="ECO:0000256" key="9">
    <source>
        <dbReference type="ARBA" id="ARBA00023136"/>
    </source>
</evidence>
<dbReference type="PANTHER" id="PTHR23289:SF2">
    <property type="entry name" value="CYTOCHROME C OXIDASE ASSEMBLY PROTEIN COX15 HOMOLOG"/>
    <property type="match status" value="1"/>
</dbReference>
<evidence type="ECO:0000256" key="8">
    <source>
        <dbReference type="ARBA" id="ARBA00023133"/>
    </source>
</evidence>
<keyword evidence="5 12" id="KW-1133">Transmembrane helix</keyword>
<feature type="transmembrane region" description="Helical" evidence="12">
    <location>
        <begin position="146"/>
        <end position="164"/>
    </location>
</feature>
<evidence type="ECO:0000256" key="7">
    <source>
        <dbReference type="ARBA" id="ARBA00023004"/>
    </source>
</evidence>
<evidence type="ECO:0000256" key="5">
    <source>
        <dbReference type="ARBA" id="ARBA00022989"/>
    </source>
</evidence>
<evidence type="ECO:0000313" key="14">
    <source>
        <dbReference type="Proteomes" id="UP000355283"/>
    </source>
</evidence>
<dbReference type="GO" id="GO:0046872">
    <property type="term" value="F:metal ion binding"/>
    <property type="evidence" value="ECO:0007669"/>
    <property type="project" value="UniProtKB-KW"/>
</dbReference>
<keyword evidence="4" id="KW-0479">Metal-binding</keyword>
<name>A0A4D9D6V5_9STRA</name>
<dbReference type="InterPro" id="IPR003780">
    <property type="entry name" value="COX15/CtaA_fam"/>
</dbReference>
<dbReference type="HAMAP" id="MF_01665">
    <property type="entry name" value="HemeA_synth_type2"/>
    <property type="match status" value="1"/>
</dbReference>
<keyword evidence="7" id="KW-0408">Iron</keyword>
<protein>
    <submittedName>
        <fullName evidence="13">Uncharacterized protein</fullName>
    </submittedName>
</protein>
<feature type="transmembrane region" description="Helical" evidence="12">
    <location>
        <begin position="63"/>
        <end position="83"/>
    </location>
</feature>
<feature type="transmembrane region" description="Helical" evidence="12">
    <location>
        <begin position="279"/>
        <end position="298"/>
    </location>
</feature>
<gene>
    <name evidence="13" type="ORF">NSK_001440</name>
</gene>
<proteinExistence type="inferred from homology"/>
<comment type="caution">
    <text evidence="13">The sequence shown here is derived from an EMBL/GenBank/DDBJ whole genome shotgun (WGS) entry which is preliminary data.</text>
</comment>
<evidence type="ECO:0000256" key="2">
    <source>
        <dbReference type="ARBA" id="ARBA00004141"/>
    </source>
</evidence>
<feature type="transmembrane region" description="Helical" evidence="12">
    <location>
        <begin position="406"/>
        <end position="423"/>
    </location>
</feature>
<accession>A0A4D9D6V5</accession>
<evidence type="ECO:0000256" key="4">
    <source>
        <dbReference type="ARBA" id="ARBA00022723"/>
    </source>
</evidence>
<comment type="subcellular location">
    <subcellularLocation>
        <location evidence="2">Membrane</location>
        <topology evidence="2">Multi-pass membrane protein</topology>
    </subcellularLocation>
</comment>
<evidence type="ECO:0000256" key="12">
    <source>
        <dbReference type="SAM" id="Phobius"/>
    </source>
</evidence>
<comment type="catalytic activity">
    <reaction evidence="11">
        <text>Fe(II)-heme o + 2 A + H2O = Fe(II)-heme a + 2 AH2</text>
        <dbReference type="Rhea" id="RHEA:63388"/>
        <dbReference type="ChEBI" id="CHEBI:13193"/>
        <dbReference type="ChEBI" id="CHEBI:15377"/>
        <dbReference type="ChEBI" id="CHEBI:17499"/>
        <dbReference type="ChEBI" id="CHEBI:60530"/>
        <dbReference type="ChEBI" id="CHEBI:61715"/>
        <dbReference type="EC" id="1.17.99.9"/>
    </reaction>
    <physiologicalReaction direction="left-to-right" evidence="11">
        <dbReference type="Rhea" id="RHEA:63389"/>
    </physiologicalReaction>
</comment>
<keyword evidence="8" id="KW-0350">Heme biosynthesis</keyword>
<evidence type="ECO:0000256" key="3">
    <source>
        <dbReference type="ARBA" id="ARBA00022692"/>
    </source>
</evidence>
<feature type="transmembrane region" description="Helical" evidence="12">
    <location>
        <begin position="215"/>
        <end position="234"/>
    </location>
</feature>
<sequence length="466" mass="50632">MLRVSGMIAPAAIRRGPLAGFWSRSPVLQPRRRLASTTFADASPLASSSATVSSSSSTSLRPLAYWLLGTGALVAGMVTVGGITRLTKSGLSMTDWRVQGSLPPLNETEWQAEFARYKHFPEYQQRQSMTLDEFKFIFYWEWGHRMMGRFIGLAYGLPFAYFAVRGRIPRSLYPRLATLFALGGGQGLIGWWMVKSGLEMDPQQRKEIRVSPYRLTAHLGMAFTTFSLLIWTGMDLFHPPEHAVRAATALKTHLAAAARAGGPQASQELLGRILRVRHLGIASAGLLGVTILSGAFVAGNDAGRAYNTFPKMGEDFWIPPEAWEMEPKWRNFFENTALVQLDHRVLALSTAGLISATFLAARRGQVWRVLPAETRTALTATVGMAGAQVALGISTLLMYVPVPLAAAHQAGSLVLLSLLSWSVHSLKFLKKLPVQSVQRSLPKSVGKGGAEGASAAVEGGKMVAQL</sequence>
<organism evidence="13 14">
    <name type="scientific">Nannochloropsis salina CCMP1776</name>
    <dbReference type="NCBI Taxonomy" id="1027361"/>
    <lineage>
        <taxon>Eukaryota</taxon>
        <taxon>Sar</taxon>
        <taxon>Stramenopiles</taxon>
        <taxon>Ochrophyta</taxon>
        <taxon>Eustigmatophyceae</taxon>
        <taxon>Eustigmatales</taxon>
        <taxon>Monodopsidaceae</taxon>
        <taxon>Microchloropsis</taxon>
        <taxon>Microchloropsis salina</taxon>
    </lineage>
</organism>
<dbReference type="GO" id="GO:0005743">
    <property type="term" value="C:mitochondrial inner membrane"/>
    <property type="evidence" value="ECO:0007669"/>
    <property type="project" value="TreeGrafter"/>
</dbReference>
<feature type="transmembrane region" description="Helical" evidence="12">
    <location>
        <begin position="176"/>
        <end position="194"/>
    </location>
</feature>
<dbReference type="GO" id="GO:0016653">
    <property type="term" value="F:oxidoreductase activity, acting on NAD(P)H, heme protein as acceptor"/>
    <property type="evidence" value="ECO:0007669"/>
    <property type="project" value="TreeGrafter"/>
</dbReference>
<keyword evidence="6" id="KW-0560">Oxidoreductase</keyword>
<evidence type="ECO:0000256" key="6">
    <source>
        <dbReference type="ARBA" id="ARBA00023002"/>
    </source>
</evidence>
<reference evidence="13 14" key="1">
    <citation type="submission" date="2019-01" db="EMBL/GenBank/DDBJ databases">
        <title>Nuclear Genome Assembly of the Microalgal Biofuel strain Nannochloropsis salina CCMP1776.</title>
        <authorList>
            <person name="Hovde B."/>
        </authorList>
    </citation>
    <scope>NUCLEOTIDE SEQUENCE [LARGE SCALE GENOMIC DNA]</scope>
    <source>
        <strain evidence="13 14">CCMP1776</strain>
    </source>
</reference>
<dbReference type="OrthoDB" id="1726137at2759"/>